<feature type="compositionally biased region" description="Basic and acidic residues" evidence="1">
    <location>
        <begin position="87"/>
        <end position="99"/>
    </location>
</feature>
<gene>
    <name evidence="2" type="ORF">Nocox_11685</name>
</gene>
<evidence type="ECO:0000256" key="1">
    <source>
        <dbReference type="SAM" id="MobiDB-lite"/>
    </source>
</evidence>
<feature type="region of interest" description="Disordered" evidence="1">
    <location>
        <begin position="47"/>
        <end position="307"/>
    </location>
</feature>
<feature type="compositionally biased region" description="Basic residues" evidence="1">
    <location>
        <begin position="264"/>
        <end position="282"/>
    </location>
</feature>
<accession>A0ABX8TWT2</accession>
<sequence>MPVGVVAPVAGGDDEVGGVAVGVRRVDAAVQAGEDLRLGRPLGHLVAAGAGRTGGRGHRERHRERLRQRRGAGQQLAEVRAAPGRGEPGRAERPQERPSRQRLTRQRPTRRCPPRRGPAHAALPRPRRHVQAVKTADSPKTAMPRGKCSDDPKLAERHLDRLGRHEPQTGQGGPEGAAPRPPQQDRRQELQVQQAVGDAGVVAVPGQQVHVAGDEEPGQRRLGEHAGQVGGGEDPQRPQDPGGDPGGSGHGTPSCAAGLPSGVVRRRAFRRRAFRRTSRVVRRPAPAPDVRPRDDARLRRDALPYGA</sequence>
<feature type="compositionally biased region" description="Basic residues" evidence="1">
    <location>
        <begin position="55"/>
        <end position="70"/>
    </location>
</feature>
<reference evidence="2 3" key="1">
    <citation type="journal article" date="2021" name="ACS Chem. Biol.">
        <title>Genomic-Led Discovery of a Novel Glycopeptide Antibiotic by Nonomuraea coxensis DSM 45129.</title>
        <authorList>
            <person name="Yushchuk O."/>
            <person name="Vior N.M."/>
            <person name="Andreo-Vidal A."/>
            <person name="Berini F."/>
            <person name="Ruckert C."/>
            <person name="Busche T."/>
            <person name="Binda E."/>
            <person name="Kalinowski J."/>
            <person name="Truman A.W."/>
            <person name="Marinelli F."/>
        </authorList>
    </citation>
    <scope>NUCLEOTIDE SEQUENCE [LARGE SCALE GENOMIC DNA]</scope>
    <source>
        <strain evidence="2 3">DSM 45129</strain>
    </source>
</reference>
<name>A0ABX8TWT2_9ACTN</name>
<feature type="compositionally biased region" description="Low complexity" evidence="1">
    <location>
        <begin position="190"/>
        <end position="211"/>
    </location>
</feature>
<dbReference type="Proteomes" id="UP000824681">
    <property type="component" value="Chromosome"/>
</dbReference>
<feature type="compositionally biased region" description="Basic and acidic residues" evidence="1">
    <location>
        <begin position="147"/>
        <end position="167"/>
    </location>
</feature>
<proteinExistence type="predicted"/>
<evidence type="ECO:0000313" key="2">
    <source>
        <dbReference type="EMBL" id="QYC39955.1"/>
    </source>
</evidence>
<protein>
    <submittedName>
        <fullName evidence="2">Uncharacterized protein</fullName>
    </submittedName>
</protein>
<keyword evidence="3" id="KW-1185">Reference proteome</keyword>
<dbReference type="EMBL" id="CP068985">
    <property type="protein sequence ID" value="QYC39955.1"/>
    <property type="molecule type" value="Genomic_DNA"/>
</dbReference>
<evidence type="ECO:0000313" key="3">
    <source>
        <dbReference type="Proteomes" id="UP000824681"/>
    </source>
</evidence>
<organism evidence="2 3">
    <name type="scientific">Nonomuraea coxensis DSM 45129</name>
    <dbReference type="NCBI Taxonomy" id="1122611"/>
    <lineage>
        <taxon>Bacteria</taxon>
        <taxon>Bacillati</taxon>
        <taxon>Actinomycetota</taxon>
        <taxon>Actinomycetes</taxon>
        <taxon>Streptosporangiales</taxon>
        <taxon>Streptosporangiaceae</taxon>
        <taxon>Nonomuraea</taxon>
    </lineage>
</organism>
<feature type="compositionally biased region" description="Basic residues" evidence="1">
    <location>
        <begin position="100"/>
        <end position="118"/>
    </location>
</feature>
<feature type="compositionally biased region" description="Basic and acidic residues" evidence="1">
    <location>
        <begin position="290"/>
        <end position="307"/>
    </location>
</feature>